<accession>A0A1Y5F8I0</accession>
<dbReference type="Proteomes" id="UP000196531">
    <property type="component" value="Unassembled WGS sequence"/>
</dbReference>
<protein>
    <submittedName>
        <fullName evidence="1">Uncharacterized protein</fullName>
    </submittedName>
</protein>
<dbReference type="AlphaFoldDB" id="A0A1Y5F8I0"/>
<evidence type="ECO:0000313" key="2">
    <source>
        <dbReference type="Proteomes" id="UP000196531"/>
    </source>
</evidence>
<reference evidence="2" key="1">
    <citation type="journal article" date="2017" name="Proc. Natl. Acad. Sci. U.S.A.">
        <title>Simulation of Deepwater Horizon oil plume reveals substrate specialization within a complex community of hydrocarbon-degraders.</title>
        <authorList>
            <person name="Hu P."/>
            <person name="Dubinsky E.A."/>
            <person name="Probst A.J."/>
            <person name="Wang J."/>
            <person name="Sieber C.M.K."/>
            <person name="Tom L.M."/>
            <person name="Gardinali P."/>
            <person name="Banfield J.F."/>
            <person name="Atlas R.M."/>
            <person name="Andersen G.L."/>
        </authorList>
    </citation>
    <scope>NUCLEOTIDE SEQUENCE [LARGE SCALE GENOMIC DNA]</scope>
</reference>
<sequence>MLIAFIFLNILTIDFSLANDESLESQKVALTQYLCLATKTEYFHCKKHKLSACTKSNRKRYYEDLECMKTLMGLELEKWSEHFKERPFEWTKTCVSVKKEYFYCKKTSNSYCVDSMIDRYNEIICSKILEFDLK</sequence>
<comment type="caution">
    <text evidence="1">The sequence shown here is derived from an EMBL/GenBank/DDBJ whole genome shotgun (WGS) entry which is preliminary data.</text>
</comment>
<evidence type="ECO:0000313" key="1">
    <source>
        <dbReference type="EMBL" id="OUR95491.1"/>
    </source>
</evidence>
<proteinExistence type="predicted"/>
<organism evidence="1 2">
    <name type="scientific">Halobacteriovorax marinus</name>
    <dbReference type="NCBI Taxonomy" id="97084"/>
    <lineage>
        <taxon>Bacteria</taxon>
        <taxon>Pseudomonadati</taxon>
        <taxon>Bdellovibrionota</taxon>
        <taxon>Bacteriovoracia</taxon>
        <taxon>Bacteriovoracales</taxon>
        <taxon>Halobacteriovoraceae</taxon>
        <taxon>Halobacteriovorax</taxon>
    </lineage>
</organism>
<gene>
    <name evidence="1" type="ORF">A9Q84_16800</name>
</gene>
<name>A0A1Y5F8I0_9BACT</name>
<dbReference type="EMBL" id="MAAO01000008">
    <property type="protein sequence ID" value="OUR95491.1"/>
    <property type="molecule type" value="Genomic_DNA"/>
</dbReference>